<dbReference type="VEuPathDB" id="FungiDB:PC9H_006986"/>
<dbReference type="Pfam" id="PF17667">
    <property type="entry name" value="Pkinase_fungal"/>
    <property type="match status" value="1"/>
</dbReference>
<dbReference type="OrthoDB" id="3271139at2759"/>
<keyword evidence="3" id="KW-1185">Reference proteome</keyword>
<proteinExistence type="predicted"/>
<protein>
    <recommendedName>
        <fullName evidence="1">Fungal-type protein kinase domain-containing protein</fullName>
    </recommendedName>
</protein>
<sequence>MSAHQNEELFDDLESVVAAAARPPVRKSDHTAELDARAKGDGWKVEMYPPLQRLCGYIFNYSHASEPKATRNITIAANRQLKGEVYTTGFPSVSPDGTGSCVPECDSWIDVDWLVAIKAREDQGVVATGTTISEVVLQAADYARLPLSCRFFQLFSVALLVFGPKFMVGIFDRDGVSLSPIFDFCDGGIGFKTFIRVVRRLVSPRLSDVDLGRDPTAIPLRDSPDLHNDNRNLAVTLGVSPDFPPYARGSSQPWSMEQLLRNGSMRCGGQLILPSGCLYPSLVGGDEYMACD</sequence>
<evidence type="ECO:0000259" key="1">
    <source>
        <dbReference type="Pfam" id="PF17667"/>
    </source>
</evidence>
<evidence type="ECO:0000313" key="2">
    <source>
        <dbReference type="EMBL" id="KAF7427771.1"/>
    </source>
</evidence>
<reference evidence="2" key="1">
    <citation type="submission" date="2019-07" db="EMBL/GenBank/DDBJ databases">
        <authorList>
            <person name="Palmer J.M."/>
        </authorList>
    </citation>
    <scope>NUCLEOTIDE SEQUENCE</scope>
    <source>
        <strain evidence="2">PC9</strain>
    </source>
</reference>
<dbReference type="InterPro" id="IPR040976">
    <property type="entry name" value="Pkinase_fungal"/>
</dbReference>
<organism evidence="2 3">
    <name type="scientific">Pleurotus ostreatus</name>
    <name type="common">Oyster mushroom</name>
    <name type="synonym">White-rot fungus</name>
    <dbReference type="NCBI Taxonomy" id="5322"/>
    <lineage>
        <taxon>Eukaryota</taxon>
        <taxon>Fungi</taxon>
        <taxon>Dikarya</taxon>
        <taxon>Basidiomycota</taxon>
        <taxon>Agaricomycotina</taxon>
        <taxon>Agaricomycetes</taxon>
        <taxon>Agaricomycetidae</taxon>
        <taxon>Agaricales</taxon>
        <taxon>Pleurotineae</taxon>
        <taxon>Pleurotaceae</taxon>
        <taxon>Pleurotus</taxon>
    </lineage>
</organism>
<dbReference type="EMBL" id="JACETU010000005">
    <property type="protein sequence ID" value="KAF7427771.1"/>
    <property type="molecule type" value="Genomic_DNA"/>
</dbReference>
<dbReference type="AlphaFoldDB" id="A0A8H7DPS2"/>
<comment type="caution">
    <text evidence="2">The sequence shown here is derived from an EMBL/GenBank/DDBJ whole genome shotgun (WGS) entry which is preliminary data.</text>
</comment>
<dbReference type="Proteomes" id="UP000623687">
    <property type="component" value="Unassembled WGS sequence"/>
</dbReference>
<dbReference type="RefSeq" id="XP_036630143.1">
    <property type="nucleotide sequence ID" value="XM_036776523.1"/>
</dbReference>
<name>A0A8H7DPS2_PLEOS</name>
<gene>
    <name evidence="2" type="ORF">PC9H_006986</name>
</gene>
<accession>A0A8H7DPS2</accession>
<feature type="domain" description="Fungal-type protein kinase" evidence="1">
    <location>
        <begin position="107"/>
        <end position="219"/>
    </location>
</feature>
<dbReference type="GeneID" id="59376804"/>
<evidence type="ECO:0000313" key="3">
    <source>
        <dbReference type="Proteomes" id="UP000623687"/>
    </source>
</evidence>